<feature type="compositionally biased region" description="Polar residues" evidence="2">
    <location>
        <begin position="385"/>
        <end position="395"/>
    </location>
</feature>
<feature type="region of interest" description="Disordered" evidence="2">
    <location>
        <begin position="581"/>
        <end position="624"/>
    </location>
</feature>
<feature type="region of interest" description="Disordered" evidence="2">
    <location>
        <begin position="659"/>
        <end position="706"/>
    </location>
</feature>
<feature type="region of interest" description="Disordered" evidence="2">
    <location>
        <begin position="67"/>
        <end position="161"/>
    </location>
</feature>
<feature type="compositionally biased region" description="Low complexity" evidence="2">
    <location>
        <begin position="691"/>
        <end position="706"/>
    </location>
</feature>
<keyword evidence="4" id="KW-1185">Reference proteome</keyword>
<dbReference type="EMBL" id="JANIEX010000510">
    <property type="protein sequence ID" value="KAJ3566147.1"/>
    <property type="molecule type" value="Genomic_DNA"/>
</dbReference>
<feature type="compositionally biased region" description="Low complexity" evidence="2">
    <location>
        <begin position="406"/>
        <end position="416"/>
    </location>
</feature>
<protein>
    <recommendedName>
        <fullName evidence="5">LysM domain-containing protein</fullName>
    </recommendedName>
</protein>
<dbReference type="AlphaFoldDB" id="A0AAD5YUU9"/>
<keyword evidence="1" id="KW-0175">Coiled coil</keyword>
<dbReference type="Gene3D" id="3.10.350.10">
    <property type="entry name" value="LysM domain"/>
    <property type="match status" value="1"/>
</dbReference>
<feature type="compositionally biased region" description="Polar residues" evidence="2">
    <location>
        <begin position="581"/>
        <end position="590"/>
    </location>
</feature>
<feature type="compositionally biased region" description="Acidic residues" evidence="2">
    <location>
        <begin position="98"/>
        <end position="109"/>
    </location>
</feature>
<proteinExistence type="predicted"/>
<feature type="compositionally biased region" description="Low complexity" evidence="2">
    <location>
        <begin position="596"/>
        <end position="611"/>
    </location>
</feature>
<organism evidence="3 4">
    <name type="scientific">Leucocoprinus birnbaumii</name>
    <dbReference type="NCBI Taxonomy" id="56174"/>
    <lineage>
        <taxon>Eukaryota</taxon>
        <taxon>Fungi</taxon>
        <taxon>Dikarya</taxon>
        <taxon>Basidiomycota</taxon>
        <taxon>Agaricomycotina</taxon>
        <taxon>Agaricomycetes</taxon>
        <taxon>Agaricomycetidae</taxon>
        <taxon>Agaricales</taxon>
        <taxon>Agaricineae</taxon>
        <taxon>Agaricaceae</taxon>
        <taxon>Leucocoprinus</taxon>
    </lineage>
</organism>
<gene>
    <name evidence="3" type="ORF">NP233_g7184</name>
</gene>
<name>A0AAD5YUU9_9AGAR</name>
<evidence type="ECO:0008006" key="5">
    <source>
        <dbReference type="Google" id="ProtNLM"/>
    </source>
</evidence>
<evidence type="ECO:0000313" key="3">
    <source>
        <dbReference type="EMBL" id="KAJ3566147.1"/>
    </source>
</evidence>
<feature type="compositionally biased region" description="Low complexity" evidence="2">
    <location>
        <begin position="137"/>
        <end position="146"/>
    </location>
</feature>
<dbReference type="Proteomes" id="UP001213000">
    <property type="component" value="Unassembled WGS sequence"/>
</dbReference>
<evidence type="ECO:0000256" key="1">
    <source>
        <dbReference type="SAM" id="Coils"/>
    </source>
</evidence>
<dbReference type="InterPro" id="IPR036779">
    <property type="entry name" value="LysM_dom_sf"/>
</dbReference>
<evidence type="ECO:0000313" key="4">
    <source>
        <dbReference type="Proteomes" id="UP001213000"/>
    </source>
</evidence>
<sequence length="792" mass="86604">MIVDIDLRDALCLACFSSLLSEKQAAHITKCCKQIICDSCIQANPRLATYEPCLACLGGISASRGKFPSQNTSRAHKAISGQRPSIDIDNGTMFVVGDDSDEDTEDQGADSELPASFTGPSPPKPPPYQEVVDHSVRLVPSLASSSPPEPSSEHHMETETESAMGLQKYYINSRDTLHGIALRFGVDARDLCRQNALPFSTLSTTPHLLHTRAFLTLPPASKPIPLQYVLSKDDQMKRDAQRAKERAEKRLQMVTKEVDWRVAKTYVALADSPECKEDTASTCNMKEGAGLKGPISKSTCGETSSALQSRAVDMYLEDEEWERNELAAGRPSQIPRFPLSNKNATSPSGSGTKAKWCSHHGGLTKLTYQKLRSTDFVEKSDQSPDDLSTSSSLRNSIPPPHRYFDSSLSMHSSRTSRPMTYENDMRPVGPHTQLNQSWYPTATQFAGLQLPDTVPSHGSSPQSSNGSLLGTPYQVSGSIAEIGDAPYGSSRLHHDGSPMMQSTPTNPVNGLGLVLPEPRKASPLGMLYGPGSNGLSLSDYPREGQNTHDIAHWNDSDTDYQNGAGPSYGFYNQAPVRSQSSHFRSYSDNGSAEILSTPSPNFSSESSPFGSHRTLPAPINRSNSLPPLMSTDYYSLPQPNPQWNNSQNNYVHIQSHYQNPAIPSSDEGSYMRRHSPQQWLSPSQTHEDLNSSPSPTSNASESASPALFQARVGSDRTRAISRQRRTNPDKKLFATRILTLESNLMHVGRVVVRRVLGPQPRLNDIVRAIANTAPNLLNKPPRIFTTGPHAVS</sequence>
<feature type="region of interest" description="Disordered" evidence="2">
    <location>
        <begin position="376"/>
        <end position="421"/>
    </location>
</feature>
<accession>A0AAD5YUU9</accession>
<evidence type="ECO:0000256" key="2">
    <source>
        <dbReference type="SAM" id="MobiDB-lite"/>
    </source>
</evidence>
<comment type="caution">
    <text evidence="3">The sequence shown here is derived from an EMBL/GenBank/DDBJ whole genome shotgun (WGS) entry which is preliminary data.</text>
</comment>
<feature type="region of interest" description="Disordered" evidence="2">
    <location>
        <begin position="327"/>
        <end position="356"/>
    </location>
</feature>
<feature type="coiled-coil region" evidence="1">
    <location>
        <begin position="230"/>
        <end position="257"/>
    </location>
</feature>
<feature type="compositionally biased region" description="Polar residues" evidence="2">
    <location>
        <begin position="340"/>
        <end position="351"/>
    </location>
</feature>
<reference evidence="3" key="1">
    <citation type="submission" date="2022-07" db="EMBL/GenBank/DDBJ databases">
        <title>Genome Sequence of Leucocoprinus birnbaumii.</title>
        <authorList>
            <person name="Buettner E."/>
        </authorList>
    </citation>
    <scope>NUCLEOTIDE SEQUENCE</scope>
    <source>
        <strain evidence="3">VT141</strain>
    </source>
</reference>